<organism evidence="2 3">
    <name type="scientific">Roseateles koreensis</name>
    <dbReference type="NCBI Taxonomy" id="2987526"/>
    <lineage>
        <taxon>Bacteria</taxon>
        <taxon>Pseudomonadati</taxon>
        <taxon>Pseudomonadota</taxon>
        <taxon>Betaproteobacteria</taxon>
        <taxon>Burkholderiales</taxon>
        <taxon>Sphaerotilaceae</taxon>
        <taxon>Roseateles</taxon>
    </lineage>
</organism>
<dbReference type="InterPro" id="IPR016980">
    <property type="entry name" value="S-AdoMet-dep_MeTrfase_Alr7345"/>
</dbReference>
<keyword evidence="1" id="KW-0732">Signal</keyword>
<keyword evidence="2" id="KW-0489">Methyltransferase</keyword>
<accession>A0ABT5KST3</accession>
<dbReference type="GO" id="GO:0008168">
    <property type="term" value="F:methyltransferase activity"/>
    <property type="evidence" value="ECO:0007669"/>
    <property type="project" value="UniProtKB-KW"/>
</dbReference>
<dbReference type="Proteomes" id="UP001219862">
    <property type="component" value="Unassembled WGS sequence"/>
</dbReference>
<sequence>MKQMICRAMAAAAAVVGLSVLASPAFSAEDAALRAAIAGAQRSPAFVARDGWRHPYETLTFFGLHADQVVVELSPGGGWYTEILAPYLREHGRLVLAGDDPASSQAYYQRSAARLTAKLAATPAVYDRVQLTVFDPAAGKLSYAAAGSADLVLTFRNVHNWVAQGEAVTQAAFKSAFEVLKPGGVLGVVEHRLPPNMPQGDKAESGYLHQAYVIRMAEGVGFKWVGSSEINANPRDNANHEGGVWALPPILAHKDADRASYEAIGESDRMTLKFIKP</sequence>
<dbReference type="GO" id="GO:0032259">
    <property type="term" value="P:methylation"/>
    <property type="evidence" value="ECO:0007669"/>
    <property type="project" value="UniProtKB-KW"/>
</dbReference>
<protein>
    <submittedName>
        <fullName evidence="2">Methyltransferase</fullName>
    </submittedName>
</protein>
<evidence type="ECO:0000256" key="1">
    <source>
        <dbReference type="SAM" id="SignalP"/>
    </source>
</evidence>
<proteinExistence type="predicted"/>
<evidence type="ECO:0000313" key="2">
    <source>
        <dbReference type="EMBL" id="MDC8785408.1"/>
    </source>
</evidence>
<reference evidence="2 3" key="1">
    <citation type="submission" date="2022-10" db="EMBL/GenBank/DDBJ databases">
        <title>paucibacter sp. hw8 Genome sequencing.</title>
        <authorList>
            <person name="Park S."/>
        </authorList>
    </citation>
    <scope>NUCLEOTIDE SEQUENCE [LARGE SCALE GENOMIC DNA]</scope>
    <source>
        <strain evidence="3">hw8</strain>
    </source>
</reference>
<dbReference type="PIRSF" id="PIRSF031679">
    <property type="entry name" value="Mtase_Alr7345_prd"/>
    <property type="match status" value="1"/>
</dbReference>
<feature type="signal peptide" evidence="1">
    <location>
        <begin position="1"/>
        <end position="27"/>
    </location>
</feature>
<comment type="caution">
    <text evidence="2">The sequence shown here is derived from an EMBL/GenBank/DDBJ whole genome shotgun (WGS) entry which is preliminary data.</text>
</comment>
<dbReference type="RefSeq" id="WP_273596525.1">
    <property type="nucleotide sequence ID" value="NZ_JAQQXS010000007.1"/>
</dbReference>
<dbReference type="EMBL" id="JAQQXS010000007">
    <property type="protein sequence ID" value="MDC8785408.1"/>
    <property type="molecule type" value="Genomic_DNA"/>
</dbReference>
<dbReference type="SUPFAM" id="SSF53335">
    <property type="entry name" value="S-adenosyl-L-methionine-dependent methyltransferases"/>
    <property type="match status" value="1"/>
</dbReference>
<name>A0ABT5KST3_9BURK</name>
<gene>
    <name evidence="2" type="ORF">PRZ01_09420</name>
</gene>
<dbReference type="InterPro" id="IPR029063">
    <property type="entry name" value="SAM-dependent_MTases_sf"/>
</dbReference>
<feature type="chain" id="PRO_5047452149" evidence="1">
    <location>
        <begin position="28"/>
        <end position="277"/>
    </location>
</feature>
<keyword evidence="2" id="KW-0808">Transferase</keyword>
<keyword evidence="3" id="KW-1185">Reference proteome</keyword>
<dbReference type="Gene3D" id="3.40.50.150">
    <property type="entry name" value="Vaccinia Virus protein VP39"/>
    <property type="match status" value="1"/>
</dbReference>
<evidence type="ECO:0000313" key="3">
    <source>
        <dbReference type="Proteomes" id="UP001219862"/>
    </source>
</evidence>